<proteinExistence type="predicted"/>
<protein>
    <submittedName>
        <fullName evidence="1">Uncharacterized protein</fullName>
    </submittedName>
</protein>
<evidence type="ECO:0000313" key="1">
    <source>
        <dbReference type="EMBL" id="QYA18410.1"/>
    </source>
</evidence>
<reference evidence="1" key="1">
    <citation type="submission" date="2021-06" db="EMBL/GenBank/DDBJ databases">
        <authorList>
            <person name="Rolland C."/>
        </authorList>
    </citation>
    <scope>NUCLEOTIDE SEQUENCE</scope>
    <source>
        <strain evidence="1">347.936635</strain>
    </source>
</reference>
<dbReference type="EMBL" id="MZ420154">
    <property type="protein sequence ID" value="QYA18410.1"/>
    <property type="molecule type" value="Genomic_DNA"/>
</dbReference>
<name>A0A8F8PMC7_9VIRU</name>
<organism evidence="1">
    <name type="scientific">Clandestinovirus</name>
    <dbReference type="NCBI Taxonomy" id="2831644"/>
    <lineage>
        <taxon>Viruses</taxon>
    </lineage>
</organism>
<gene>
    <name evidence="1" type="ORF">KOM_12_140</name>
</gene>
<sequence>MSTYTCLVKKLRSSDEFCIHHYERDYPLINHCWPLKSAFCSAYLGKQTLHYDYTMSNPAITDEQYVAMLQREYHLKQEFLFLHSQLKTDAWMHGKTIRRNADAAIDDLLGKLNPLRSQLGFAPIRLHGLTIGVRFQKPESQSDDEDSSDSDSW</sequence>
<accession>A0A8F8PMC7</accession>